<keyword evidence="14" id="KW-0443">Lipid metabolism</keyword>
<keyword evidence="12 18" id="KW-0548">Nucleotidyltransferase</keyword>
<dbReference type="PANTHER" id="PTHR46382">
    <property type="entry name" value="PHOSPHATIDATE CYTIDYLYLTRANSFERASE"/>
    <property type="match status" value="1"/>
</dbReference>
<evidence type="ECO:0000256" key="11">
    <source>
        <dbReference type="ARBA" id="ARBA00022692"/>
    </source>
</evidence>
<feature type="transmembrane region" description="Helical" evidence="19">
    <location>
        <begin position="57"/>
        <end position="74"/>
    </location>
</feature>
<evidence type="ECO:0000256" key="18">
    <source>
        <dbReference type="RuleBase" id="RU003938"/>
    </source>
</evidence>
<keyword evidence="16" id="KW-0594">Phospholipid biosynthesis</keyword>
<dbReference type="GO" id="GO:0004605">
    <property type="term" value="F:phosphatidate cytidylyltransferase activity"/>
    <property type="evidence" value="ECO:0007669"/>
    <property type="project" value="UniProtKB-EC"/>
</dbReference>
<sequence>MRQGGRWDDLGERLGVGAVVAAIGLACVWVGGVVFSLLTIVIAGVIVWELVRMLDRTAPAGVIAIGSAAALAVAEFLPPGYALPLLLAPVFAGFSQLAQRRATFAIFTLLILIAGFGLNVLRVDFGFLWMMWLALVVIVTDVFGYFAGRFIGGPKFWPRVSPKKTWAGTVAGWVGAAFVGGGFAWYTDATTQLVPVSIAISMASQMGDIAESAVKRRVGVKDSSSLLPGHGGLFDRFDGMLGAAVFLLLTEQLIGFPPGSAG</sequence>
<evidence type="ECO:0000313" key="20">
    <source>
        <dbReference type="EMBL" id="TDL83553.1"/>
    </source>
</evidence>
<dbReference type="AlphaFoldDB" id="A0A4R6API5"/>
<dbReference type="PROSITE" id="PS51257">
    <property type="entry name" value="PROKAR_LIPOPROTEIN"/>
    <property type="match status" value="1"/>
</dbReference>
<evidence type="ECO:0000256" key="2">
    <source>
        <dbReference type="ARBA" id="ARBA00004651"/>
    </source>
</evidence>
<evidence type="ECO:0000256" key="16">
    <source>
        <dbReference type="ARBA" id="ARBA00023209"/>
    </source>
</evidence>
<evidence type="ECO:0000256" key="5">
    <source>
        <dbReference type="ARBA" id="ARBA00010185"/>
    </source>
</evidence>
<reference evidence="20 21" key="1">
    <citation type="submission" date="2019-03" db="EMBL/GenBank/DDBJ databases">
        <title>Primorskyibacter sp. SS33 isolated from sediments.</title>
        <authorList>
            <person name="Xunke S."/>
        </authorList>
    </citation>
    <scope>NUCLEOTIDE SEQUENCE [LARGE SCALE GENOMIC DNA]</scope>
    <source>
        <strain evidence="20 21">SS33</strain>
    </source>
</reference>
<evidence type="ECO:0000256" key="14">
    <source>
        <dbReference type="ARBA" id="ARBA00023098"/>
    </source>
</evidence>
<evidence type="ECO:0000256" key="9">
    <source>
        <dbReference type="ARBA" id="ARBA00022516"/>
    </source>
</evidence>
<comment type="pathway">
    <text evidence="4">Lipid metabolism.</text>
</comment>
<keyword evidence="17" id="KW-1208">Phospholipid metabolism</keyword>
<evidence type="ECO:0000256" key="4">
    <source>
        <dbReference type="ARBA" id="ARBA00005189"/>
    </source>
</evidence>
<evidence type="ECO:0000256" key="3">
    <source>
        <dbReference type="ARBA" id="ARBA00005119"/>
    </source>
</evidence>
<keyword evidence="11 18" id="KW-0812">Transmembrane</keyword>
<comment type="subcellular location">
    <subcellularLocation>
        <location evidence="2">Cell membrane</location>
        <topology evidence="2">Multi-pass membrane protein</topology>
    </subcellularLocation>
</comment>
<comment type="pathway">
    <text evidence="3 18">Phospholipid metabolism; CDP-diacylglycerol biosynthesis; CDP-diacylglycerol from sn-glycerol 3-phosphate: step 3/3.</text>
</comment>
<evidence type="ECO:0000256" key="10">
    <source>
        <dbReference type="ARBA" id="ARBA00022679"/>
    </source>
</evidence>
<feature type="transmembrane region" description="Helical" evidence="19">
    <location>
        <begin position="127"/>
        <end position="146"/>
    </location>
</feature>
<dbReference type="UniPathway" id="UPA00557">
    <property type="reaction ID" value="UER00614"/>
</dbReference>
<dbReference type="RefSeq" id="WP_133395506.1">
    <property type="nucleotide sequence ID" value="NZ_SNAA01000002.1"/>
</dbReference>
<feature type="transmembrane region" description="Helical" evidence="19">
    <location>
        <begin position="20"/>
        <end position="48"/>
    </location>
</feature>
<evidence type="ECO:0000256" key="17">
    <source>
        <dbReference type="ARBA" id="ARBA00023264"/>
    </source>
</evidence>
<dbReference type="EMBL" id="SNAA01000002">
    <property type="protein sequence ID" value="TDL83553.1"/>
    <property type="molecule type" value="Genomic_DNA"/>
</dbReference>
<dbReference type="Pfam" id="PF01148">
    <property type="entry name" value="CTP_transf_1"/>
    <property type="match status" value="1"/>
</dbReference>
<dbReference type="GO" id="GO:0005886">
    <property type="term" value="C:plasma membrane"/>
    <property type="evidence" value="ECO:0007669"/>
    <property type="project" value="UniProtKB-SubCell"/>
</dbReference>
<evidence type="ECO:0000256" key="1">
    <source>
        <dbReference type="ARBA" id="ARBA00001698"/>
    </source>
</evidence>
<keyword evidence="15 19" id="KW-0472">Membrane</keyword>
<protein>
    <recommendedName>
        <fullName evidence="7 18">Phosphatidate cytidylyltransferase</fullName>
        <ecNumber evidence="6 18">2.7.7.41</ecNumber>
    </recommendedName>
</protein>
<evidence type="ECO:0000256" key="15">
    <source>
        <dbReference type="ARBA" id="ARBA00023136"/>
    </source>
</evidence>
<keyword evidence="8" id="KW-1003">Cell membrane</keyword>
<name>A0A4R6API5_9RHOB</name>
<accession>A0A4R6API5</accession>
<dbReference type="InterPro" id="IPR000374">
    <property type="entry name" value="PC_trans"/>
</dbReference>
<evidence type="ECO:0000256" key="8">
    <source>
        <dbReference type="ARBA" id="ARBA00022475"/>
    </source>
</evidence>
<dbReference type="OrthoDB" id="9799199at2"/>
<comment type="similarity">
    <text evidence="5 18">Belongs to the CDS family.</text>
</comment>
<comment type="catalytic activity">
    <reaction evidence="1 18">
        <text>a 1,2-diacyl-sn-glycero-3-phosphate + CTP + H(+) = a CDP-1,2-diacyl-sn-glycerol + diphosphate</text>
        <dbReference type="Rhea" id="RHEA:16229"/>
        <dbReference type="ChEBI" id="CHEBI:15378"/>
        <dbReference type="ChEBI" id="CHEBI:33019"/>
        <dbReference type="ChEBI" id="CHEBI:37563"/>
        <dbReference type="ChEBI" id="CHEBI:58332"/>
        <dbReference type="ChEBI" id="CHEBI:58608"/>
        <dbReference type="EC" id="2.7.7.41"/>
    </reaction>
</comment>
<keyword evidence="21" id="KW-1185">Reference proteome</keyword>
<evidence type="ECO:0000256" key="19">
    <source>
        <dbReference type="SAM" id="Phobius"/>
    </source>
</evidence>
<evidence type="ECO:0000256" key="12">
    <source>
        <dbReference type="ARBA" id="ARBA00022695"/>
    </source>
</evidence>
<evidence type="ECO:0000256" key="7">
    <source>
        <dbReference type="ARBA" id="ARBA00019373"/>
    </source>
</evidence>
<comment type="caution">
    <text evidence="20">The sequence shown here is derived from an EMBL/GenBank/DDBJ whole genome shotgun (WGS) entry which is preliminary data.</text>
</comment>
<gene>
    <name evidence="20" type="ORF">E2L08_02605</name>
</gene>
<feature type="transmembrane region" description="Helical" evidence="19">
    <location>
        <begin position="166"/>
        <end position="186"/>
    </location>
</feature>
<proteinExistence type="inferred from homology"/>
<evidence type="ECO:0000313" key="21">
    <source>
        <dbReference type="Proteomes" id="UP000295701"/>
    </source>
</evidence>
<dbReference type="GO" id="GO:0016024">
    <property type="term" value="P:CDP-diacylglycerol biosynthetic process"/>
    <property type="evidence" value="ECO:0007669"/>
    <property type="project" value="UniProtKB-UniPathway"/>
</dbReference>
<organism evidence="20 21">
    <name type="scientific">Palleronia sediminis</name>
    <dbReference type="NCBI Taxonomy" id="2547833"/>
    <lineage>
        <taxon>Bacteria</taxon>
        <taxon>Pseudomonadati</taxon>
        <taxon>Pseudomonadota</taxon>
        <taxon>Alphaproteobacteria</taxon>
        <taxon>Rhodobacterales</taxon>
        <taxon>Roseobacteraceae</taxon>
        <taxon>Palleronia</taxon>
    </lineage>
</organism>
<dbReference type="EC" id="2.7.7.41" evidence="6 18"/>
<keyword evidence="9" id="KW-0444">Lipid biosynthesis</keyword>
<feature type="transmembrane region" description="Helical" evidence="19">
    <location>
        <begin position="104"/>
        <end position="121"/>
    </location>
</feature>
<keyword evidence="10 18" id="KW-0808">Transferase</keyword>
<dbReference type="PANTHER" id="PTHR46382:SF1">
    <property type="entry name" value="PHOSPHATIDATE CYTIDYLYLTRANSFERASE"/>
    <property type="match status" value="1"/>
</dbReference>
<dbReference type="Proteomes" id="UP000295701">
    <property type="component" value="Unassembled WGS sequence"/>
</dbReference>
<dbReference type="PROSITE" id="PS01315">
    <property type="entry name" value="CDS"/>
    <property type="match status" value="1"/>
</dbReference>
<keyword evidence="13 19" id="KW-1133">Transmembrane helix</keyword>
<evidence type="ECO:0000256" key="13">
    <source>
        <dbReference type="ARBA" id="ARBA00022989"/>
    </source>
</evidence>
<evidence type="ECO:0000256" key="6">
    <source>
        <dbReference type="ARBA" id="ARBA00012487"/>
    </source>
</evidence>